<feature type="transmembrane region" description="Helical" evidence="1">
    <location>
        <begin position="52"/>
        <end position="74"/>
    </location>
</feature>
<evidence type="ECO:0000256" key="1">
    <source>
        <dbReference type="SAM" id="Phobius"/>
    </source>
</evidence>
<gene>
    <name evidence="2" type="ORF">BEN48_15370</name>
</gene>
<keyword evidence="1" id="KW-0472">Membrane</keyword>
<keyword evidence="1" id="KW-0812">Transmembrane</keyword>
<dbReference type="RefSeq" id="WP_070734525.1">
    <property type="nucleotide sequence ID" value="NZ_MDZC01000065.1"/>
</dbReference>
<comment type="caution">
    <text evidence="2">The sequence shown here is derived from an EMBL/GenBank/DDBJ whole genome shotgun (WGS) entry which is preliminary data.</text>
</comment>
<evidence type="ECO:0000313" key="3">
    <source>
        <dbReference type="Proteomes" id="UP000177791"/>
    </source>
</evidence>
<accession>A0A1G1T257</accession>
<dbReference type="EMBL" id="MDZC01000065">
    <property type="protein sequence ID" value="OGX84938.1"/>
    <property type="molecule type" value="Genomic_DNA"/>
</dbReference>
<feature type="transmembrane region" description="Helical" evidence="1">
    <location>
        <begin position="95"/>
        <end position="113"/>
    </location>
</feature>
<keyword evidence="1" id="KW-1133">Transmembrane helix</keyword>
<dbReference type="OrthoDB" id="884420at2"/>
<sequence>MDNLAFQQAIRRIRWVHWLHYPLQGLLMGGVVLLAGQRAAVGPTLEPRLATWPVLLLLGGVVPLLGVLAYLVFRRLRANIRRPAQENLRIYLGRIFLRNSLLSLAALPLLASYAVTHQVFDLVACAGVLAALAWQLAPSAKSYQQWLLR</sequence>
<dbReference type="AlphaFoldDB" id="A0A1G1T257"/>
<feature type="transmembrane region" description="Helical" evidence="1">
    <location>
        <begin position="21"/>
        <end position="40"/>
    </location>
</feature>
<keyword evidence="3" id="KW-1185">Reference proteome</keyword>
<name>A0A1G1T257_9BACT</name>
<protein>
    <submittedName>
        <fullName evidence="2">Uncharacterized protein</fullName>
    </submittedName>
</protein>
<reference evidence="2 3" key="1">
    <citation type="submission" date="2016-08" db="EMBL/GenBank/DDBJ databases">
        <title>Hymenobacter coccineus sp. nov., Hymenobacter lapidarius sp. nov. and Hymenobacter glacialis sp. nov., isolated from Antarctic soil.</title>
        <authorList>
            <person name="Sedlacek I."/>
            <person name="Kralova S."/>
            <person name="Kyrova K."/>
            <person name="Maslanova I."/>
            <person name="Stankova E."/>
            <person name="Vrbovska V."/>
            <person name="Nemec M."/>
            <person name="Bartak M."/>
            <person name="Svec P."/>
            <person name="Busse H.-J."/>
            <person name="Pantucek R."/>
        </authorList>
    </citation>
    <scope>NUCLEOTIDE SEQUENCE [LARGE SCALE GENOMIC DNA]</scope>
    <source>
        <strain evidence="2 3">CCM 8648</strain>
    </source>
</reference>
<proteinExistence type="predicted"/>
<evidence type="ECO:0000313" key="2">
    <source>
        <dbReference type="EMBL" id="OGX84938.1"/>
    </source>
</evidence>
<organism evidence="2 3">
    <name type="scientific">Hymenobacter glacialis</name>
    <dbReference type="NCBI Taxonomy" id="1908236"/>
    <lineage>
        <taxon>Bacteria</taxon>
        <taxon>Pseudomonadati</taxon>
        <taxon>Bacteroidota</taxon>
        <taxon>Cytophagia</taxon>
        <taxon>Cytophagales</taxon>
        <taxon>Hymenobacteraceae</taxon>
        <taxon>Hymenobacter</taxon>
    </lineage>
</organism>
<dbReference type="Proteomes" id="UP000177791">
    <property type="component" value="Unassembled WGS sequence"/>
</dbReference>